<keyword evidence="2" id="KW-0285">Flavoprotein</keyword>
<evidence type="ECO:0000313" key="6">
    <source>
        <dbReference type="Proteomes" id="UP000463700"/>
    </source>
</evidence>
<dbReference type="SUPFAM" id="SSF51905">
    <property type="entry name" value="FAD/NAD(P)-binding domain"/>
    <property type="match status" value="1"/>
</dbReference>
<dbReference type="Gene3D" id="3.30.70.2450">
    <property type="match status" value="1"/>
</dbReference>
<dbReference type="PRINTS" id="PR00420">
    <property type="entry name" value="RNGMNOXGNASE"/>
</dbReference>
<dbReference type="OrthoDB" id="3443359at2"/>
<keyword evidence="3" id="KW-0274">FAD</keyword>
<dbReference type="PANTHER" id="PTHR43004:SF19">
    <property type="entry name" value="BINDING MONOOXYGENASE, PUTATIVE (JCVI)-RELATED"/>
    <property type="match status" value="1"/>
</dbReference>
<feature type="domain" description="FAD-binding" evidence="4">
    <location>
        <begin position="10"/>
        <end position="362"/>
    </location>
</feature>
<evidence type="ECO:0000313" key="5">
    <source>
        <dbReference type="EMBL" id="KAE8759713.1"/>
    </source>
</evidence>
<proteinExistence type="predicted"/>
<dbReference type="EMBL" id="VOSW01000019">
    <property type="protein sequence ID" value="KAE8759713.1"/>
    <property type="molecule type" value="Genomic_DNA"/>
</dbReference>
<dbReference type="InterPro" id="IPR002938">
    <property type="entry name" value="FAD-bd"/>
</dbReference>
<keyword evidence="5" id="KW-0503">Monooxygenase</keyword>
<gene>
    <name evidence="5" type="ORF">FSO04_12500</name>
</gene>
<dbReference type="AlphaFoldDB" id="A0A6N6WGR1"/>
<comment type="cofactor">
    <cofactor evidence="1">
        <name>FAD</name>
        <dbReference type="ChEBI" id="CHEBI:57692"/>
    </cofactor>
</comment>
<dbReference type="PANTHER" id="PTHR43004">
    <property type="entry name" value="TRK SYSTEM POTASSIUM UPTAKE PROTEIN"/>
    <property type="match status" value="1"/>
</dbReference>
<reference evidence="5 6" key="1">
    <citation type="journal article" date="2020" name="Int. J. Syst. Evol. Microbiol.">
        <title>Paraburkholderia madseniana sp. nov., a phenolic acid-degrading bacterium isolated from acidic forest soil.</title>
        <authorList>
            <person name="Wilhelm R.C."/>
            <person name="Murphy S.J.L."/>
            <person name="Feriancek N.M."/>
            <person name="Karasz D.C."/>
            <person name="DeRito C.M."/>
            <person name="Newman J.D."/>
            <person name="Buckley D.H."/>
        </authorList>
    </citation>
    <scope>NUCLEOTIDE SEQUENCE [LARGE SCALE GENOMIC DNA]</scope>
    <source>
        <strain evidence="5 6">RP11</strain>
    </source>
</reference>
<evidence type="ECO:0000256" key="1">
    <source>
        <dbReference type="ARBA" id="ARBA00001974"/>
    </source>
</evidence>
<protein>
    <submittedName>
        <fullName evidence="5">FAD-binding monooxygenase</fullName>
    </submittedName>
</protein>
<dbReference type="RefSeq" id="WP_154559973.1">
    <property type="nucleotide sequence ID" value="NZ_JAMXWG010000002.1"/>
</dbReference>
<dbReference type="Gene3D" id="3.40.30.120">
    <property type="match status" value="1"/>
</dbReference>
<sequence length="574" mass="62800">MDAAAHDASPVLIVGAGPTGLAAAMSLARAHIPVRLIDKALQPNPHSRAIGIQARTLELFEQHRLIEPFLELGHRARIANLFSNGMRLARLDFDPLRTRYPYLLFLDQSVTERLLTEHLATLGVTVERGVELMMFVQGSASIQVTLRRADGRTETLRPSYVIAADGAHSTIRHRLGVSFAGSTFEQTFLLADVHAETDWPEDEFHIFASGEGLVALFPMGHGRHRLIADHPVEPTPVPAPVTPAVLGEPPLNHVSPPSLAECKALITRRVRERVDVSELAWSSYFHLNSRMVERLRVGRIFLAGDAAHVHSPAGAQGMNTGIQEAFNLGWKIARVLKGAAPDRLLDTYHSERHPIERDVLRQTGFITHMAEADHGPLKLLRERVMPVLAALGPLRDAARMTISELSVQYRRSPLTLERLLDGGPRAGERAPDALVHVVDGPLGRAPGVGCIFDLHDPAFFSLFLLVPPLAVDDTPLDPAAKHAPPPDPELERLAAEVERLLPGAVRIWRVTDTSGEGGPALSESYGRTRPSFYLVRPDGYISARGRTGSDLHGLLRHCEAWFAVGGVIPEQTAL</sequence>
<comment type="caution">
    <text evidence="5">The sequence shown here is derived from an EMBL/GenBank/DDBJ whole genome shotgun (WGS) entry which is preliminary data.</text>
</comment>
<evidence type="ECO:0000256" key="3">
    <source>
        <dbReference type="ARBA" id="ARBA00022827"/>
    </source>
</evidence>
<dbReference type="GO" id="GO:0071949">
    <property type="term" value="F:FAD binding"/>
    <property type="evidence" value="ECO:0007669"/>
    <property type="project" value="InterPro"/>
</dbReference>
<evidence type="ECO:0000259" key="4">
    <source>
        <dbReference type="Pfam" id="PF01494"/>
    </source>
</evidence>
<dbReference type="Gene3D" id="3.50.50.60">
    <property type="entry name" value="FAD/NAD(P)-binding domain"/>
    <property type="match status" value="1"/>
</dbReference>
<dbReference type="InterPro" id="IPR036188">
    <property type="entry name" value="FAD/NAD-bd_sf"/>
</dbReference>
<dbReference type="Pfam" id="PF01494">
    <property type="entry name" value="FAD_binding_3"/>
    <property type="match status" value="1"/>
</dbReference>
<evidence type="ECO:0000256" key="2">
    <source>
        <dbReference type="ARBA" id="ARBA00022630"/>
    </source>
</evidence>
<name>A0A6N6WGR1_9BURK</name>
<accession>A0A6N6WGR1</accession>
<dbReference type="GO" id="GO:0016709">
    <property type="term" value="F:oxidoreductase activity, acting on paired donors, with incorporation or reduction of molecular oxygen, NAD(P)H as one donor, and incorporation of one atom of oxygen"/>
    <property type="evidence" value="ECO:0007669"/>
    <property type="project" value="UniProtKB-ARBA"/>
</dbReference>
<organism evidence="5 6">
    <name type="scientific">Paraburkholderia madseniana</name>
    <dbReference type="NCBI Taxonomy" id="2599607"/>
    <lineage>
        <taxon>Bacteria</taxon>
        <taxon>Pseudomonadati</taxon>
        <taxon>Pseudomonadota</taxon>
        <taxon>Betaproteobacteria</taxon>
        <taxon>Burkholderiales</taxon>
        <taxon>Burkholderiaceae</taxon>
        <taxon>Paraburkholderia</taxon>
    </lineage>
</organism>
<keyword evidence="5" id="KW-0560">Oxidoreductase</keyword>
<dbReference type="InterPro" id="IPR050641">
    <property type="entry name" value="RIFMO-like"/>
</dbReference>
<dbReference type="Proteomes" id="UP000463700">
    <property type="component" value="Unassembled WGS sequence"/>
</dbReference>